<sequence length="471" mass="50761">MALVLIAASFTFGSSYAAASTSVGISMHVISSPTNSSVNGIPLLLTDVWNYVNVTIQPNPTEGVSLIAFYGNTVPSNRTPLNYYEWAYSESNNSWYDPIYGNYVNVSLSSVHGNEYSFVSGMYDKADVGTWTLEIFNGSNFIDQLEFDVSQPAIGLVVSAPAFDVVVEPFTNNAVNSSEFGELEMTKNSGSIPETVTFNFGASNSFISATLNNLTVQPGETVYHSITVYARNWSPQIINFSGTVTAEFTDQIQGQNYAQYVPDVQFPVNGAIYVGHEGYAIYALSNVTVQFRSSATAAYGEMDIIDIYLSGNGPVTVNVSSSALKVLFVSGGNENYTSSVSFVLSKGTETEVKIGFEPVEDRTTGWITAVVSIPGSPVSKSFVTKVSVTGIPGSAGHGGVASQDANFSSLMLSTTALVSALLAVILIRRTHGRAHIAQKGKKIPTRDTNARGRRDSVNRSERIKPRKNWER</sequence>
<reference evidence="4" key="1">
    <citation type="submission" date="2021-05" db="EMBL/GenBank/DDBJ databases">
        <title>Genomic insights into ecological role and evolution of a novel Thermoplasmata order Candidatus Sysuiplasmatales.</title>
        <authorList>
            <person name="Yuan Y."/>
        </authorList>
    </citation>
    <scope>NUCLEOTIDE SEQUENCE</scope>
    <source>
        <strain evidence="4">TUT19-bin139</strain>
        <strain evidence="3">YP2-bin.285</strain>
    </source>
</reference>
<protein>
    <submittedName>
        <fullName evidence="4">Uncharacterized protein</fullName>
    </submittedName>
</protein>
<organism evidence="4 5">
    <name type="scientific">Candidatus Sysuiplasma superficiale</name>
    <dbReference type="NCBI Taxonomy" id="2823368"/>
    <lineage>
        <taxon>Archaea</taxon>
        <taxon>Methanobacteriati</taxon>
        <taxon>Thermoplasmatota</taxon>
        <taxon>Thermoplasmata</taxon>
        <taxon>Candidatus Sysuiplasmatales</taxon>
        <taxon>Candidatus Sysuiplasmataceae</taxon>
        <taxon>Candidatus Sysuiplasma</taxon>
    </lineage>
</organism>
<keyword evidence="2" id="KW-0812">Transmembrane</keyword>
<evidence type="ECO:0000313" key="4">
    <source>
        <dbReference type="EMBL" id="MBX8643822.1"/>
    </source>
</evidence>
<dbReference type="EMBL" id="JAHEAC010000022">
    <property type="protein sequence ID" value="MBX8643822.1"/>
    <property type="molecule type" value="Genomic_DNA"/>
</dbReference>
<name>A0A8J7YSM5_9ARCH</name>
<evidence type="ECO:0000313" key="3">
    <source>
        <dbReference type="EMBL" id="MBX8631104.1"/>
    </source>
</evidence>
<keyword evidence="2" id="KW-0472">Membrane</keyword>
<evidence type="ECO:0000256" key="1">
    <source>
        <dbReference type="SAM" id="MobiDB-lite"/>
    </source>
</evidence>
<feature type="region of interest" description="Disordered" evidence="1">
    <location>
        <begin position="436"/>
        <end position="471"/>
    </location>
</feature>
<evidence type="ECO:0000256" key="2">
    <source>
        <dbReference type="SAM" id="Phobius"/>
    </source>
</evidence>
<evidence type="ECO:0000313" key="5">
    <source>
        <dbReference type="Proteomes" id="UP000750197"/>
    </source>
</evidence>
<proteinExistence type="predicted"/>
<dbReference type="Proteomes" id="UP000716004">
    <property type="component" value="Unassembled WGS sequence"/>
</dbReference>
<keyword evidence="2" id="KW-1133">Transmembrane helix</keyword>
<feature type="transmembrane region" description="Helical" evidence="2">
    <location>
        <begin position="407"/>
        <end position="427"/>
    </location>
</feature>
<gene>
    <name evidence="3" type="ORF">J9259_01080</name>
    <name evidence="4" type="ORF">KIY12_03750</name>
</gene>
<comment type="caution">
    <text evidence="4">The sequence shown here is derived from an EMBL/GenBank/DDBJ whole genome shotgun (WGS) entry which is preliminary data.</text>
</comment>
<dbReference type="Proteomes" id="UP000750197">
    <property type="component" value="Unassembled WGS sequence"/>
</dbReference>
<dbReference type="AlphaFoldDB" id="A0A8J7YSM5"/>
<dbReference type="EMBL" id="JAGVSJ010000002">
    <property type="protein sequence ID" value="MBX8631104.1"/>
    <property type="molecule type" value="Genomic_DNA"/>
</dbReference>
<feature type="compositionally biased region" description="Basic and acidic residues" evidence="1">
    <location>
        <begin position="444"/>
        <end position="471"/>
    </location>
</feature>
<accession>A0A8J7YSM5</accession>